<evidence type="ECO:0000313" key="2">
    <source>
        <dbReference type="Proteomes" id="UP000464318"/>
    </source>
</evidence>
<keyword evidence="2" id="KW-1185">Reference proteome</keyword>
<organism evidence="1 2">
    <name type="scientific">Bergeyella cardium</name>
    <dbReference type="NCBI Taxonomy" id="1585976"/>
    <lineage>
        <taxon>Bacteria</taxon>
        <taxon>Pseudomonadati</taxon>
        <taxon>Bacteroidota</taxon>
        <taxon>Flavobacteriia</taxon>
        <taxon>Flavobacteriales</taxon>
        <taxon>Weeksellaceae</taxon>
        <taxon>Bergeyella</taxon>
    </lineage>
</organism>
<dbReference type="OrthoDB" id="885654at2"/>
<reference evidence="1 2" key="1">
    <citation type="submission" date="2018-04" db="EMBL/GenBank/DDBJ databases">
        <title>Characteristic and Complete Genome Sequencing of A Novel Member of Infective Endocarditis Causative Bacteria: Bergeyella cardium QL-PH.</title>
        <authorList>
            <person name="Pan H."/>
            <person name="Sun E."/>
            <person name="Zhang Y."/>
        </authorList>
    </citation>
    <scope>NUCLEOTIDE SEQUENCE [LARGE SCALE GENOMIC DNA]</scope>
    <source>
        <strain evidence="1 2">HPQL</strain>
    </source>
</reference>
<dbReference type="RefSeq" id="WP_160223881.1">
    <property type="nucleotide sequence ID" value="NZ_CP029149.1"/>
</dbReference>
<dbReference type="AlphaFoldDB" id="A0A6P1QTL9"/>
<accession>A0A6P1QTL9</accession>
<dbReference type="Gene3D" id="3.30.2220.10">
    <property type="entry name" value="rbstp2171"/>
    <property type="match status" value="1"/>
</dbReference>
<dbReference type="Proteomes" id="UP000464318">
    <property type="component" value="Chromosome"/>
</dbReference>
<protein>
    <submittedName>
        <fullName evidence="1">Uncharacterized protein</fullName>
    </submittedName>
</protein>
<dbReference type="KEGG" id="bcad:DBX24_02545"/>
<sequence length="97" mass="11048">MVNIEQNQIDIWKKEYGDVFKITIEDKVCYLKKPSRRALSYAAASAQTDPLKYNEIILKDAWIAGDEEIQTDNGLFLSASQKLATLIEIKEAEIVKL</sequence>
<proteinExistence type="predicted"/>
<evidence type="ECO:0000313" key="1">
    <source>
        <dbReference type="EMBL" id="QHN64848.1"/>
    </source>
</evidence>
<gene>
    <name evidence="1" type="ORF">DBX24_02545</name>
</gene>
<dbReference type="EMBL" id="CP029149">
    <property type="protein sequence ID" value="QHN64848.1"/>
    <property type="molecule type" value="Genomic_DNA"/>
</dbReference>
<name>A0A6P1QTL9_9FLAO</name>